<dbReference type="Proteomes" id="UP000708208">
    <property type="component" value="Unassembled WGS sequence"/>
</dbReference>
<dbReference type="GO" id="GO:0006729">
    <property type="term" value="P:tetrahydrobiopterin biosynthetic process"/>
    <property type="evidence" value="ECO:0007669"/>
    <property type="project" value="UniProtKB-KW"/>
</dbReference>
<dbReference type="GO" id="GO:0005737">
    <property type="term" value="C:cytoplasm"/>
    <property type="evidence" value="ECO:0007669"/>
    <property type="project" value="TreeGrafter"/>
</dbReference>
<comment type="catalytic activity">
    <reaction evidence="11">
        <text>5,6,7,8-tetrahydropteridine + NADP(+) = 6,7-dihydropteridine + NADPH + H(+)</text>
        <dbReference type="Rhea" id="RHEA:17865"/>
        <dbReference type="ChEBI" id="CHEBI:15378"/>
        <dbReference type="ChEBI" id="CHEBI:28889"/>
        <dbReference type="ChEBI" id="CHEBI:30156"/>
        <dbReference type="ChEBI" id="CHEBI:57783"/>
        <dbReference type="ChEBI" id="CHEBI:58349"/>
        <dbReference type="EC" id="1.5.1.34"/>
    </reaction>
    <physiologicalReaction direction="right-to-left" evidence="11">
        <dbReference type="Rhea" id="RHEA:17867"/>
    </physiologicalReaction>
</comment>
<evidence type="ECO:0000256" key="10">
    <source>
        <dbReference type="ARBA" id="ARBA00042518"/>
    </source>
</evidence>
<sequence>MQFLLKLLIVNFLGYLALVAGKHGHKPQTICLTADKSDCIVSPAGNVLIYGGSGIFGSFLVDFFHDHQYFVTNVDFKKNEDADLNVLLHSNLTFEQQAFIVANAIPDKIRFNAIICTKSGWTDKEGTLGSRDFLRNAQQVFKENLWSSLIAANLAPAYLNENGVLILMGGQLALKPMPSMIAYGVAKAAVHQLARSVGADGSGLPRGAKAYAILPASLTKGLQKKKITPNDIWSPLKDLARTIFSWIDNRNFAPPSGSLVQFLMSDDKTDIVIST</sequence>
<comment type="catalytic activity">
    <reaction evidence="12">
        <text>5,6,7,8-tetrahydropteridine + NAD(+) = 6,7-dihydropteridine + NADH + H(+)</text>
        <dbReference type="Rhea" id="RHEA:17869"/>
        <dbReference type="ChEBI" id="CHEBI:15378"/>
        <dbReference type="ChEBI" id="CHEBI:28889"/>
        <dbReference type="ChEBI" id="CHEBI:30156"/>
        <dbReference type="ChEBI" id="CHEBI:57540"/>
        <dbReference type="ChEBI" id="CHEBI:57945"/>
        <dbReference type="EC" id="1.5.1.34"/>
    </reaction>
    <physiologicalReaction direction="right-to-left" evidence="12">
        <dbReference type="Rhea" id="RHEA:17871"/>
    </physiologicalReaction>
</comment>
<comment type="similarity">
    <text evidence="1">Belongs to the short-chain dehydrogenases/reductases (SDR) family.</text>
</comment>
<dbReference type="FunFam" id="3.40.50.720:FF:000157">
    <property type="entry name" value="Quinoid dihydropteridine reductase"/>
    <property type="match status" value="1"/>
</dbReference>
<protein>
    <recommendedName>
        <fullName evidence="8">Dihydropteridine reductase</fullName>
        <ecNumber evidence="7">1.5.1.34</ecNumber>
    </recommendedName>
    <alternativeName>
        <fullName evidence="10">HDHPR</fullName>
    </alternativeName>
    <alternativeName>
        <fullName evidence="9">Quinoid dihydropteridine reductase</fullName>
    </alternativeName>
</protein>
<dbReference type="EC" id="1.5.1.34" evidence="7"/>
<accession>A0A8J2JP55</accession>
<evidence type="ECO:0000256" key="7">
    <source>
        <dbReference type="ARBA" id="ARBA00039153"/>
    </source>
</evidence>
<keyword evidence="4" id="KW-0560">Oxidoreductase</keyword>
<dbReference type="PANTHER" id="PTHR15104:SF0">
    <property type="entry name" value="DIHYDROPTERIDINE REDUCTASE"/>
    <property type="match status" value="1"/>
</dbReference>
<comment type="function">
    <text evidence="6">Catalyzes the conversion of quinonoid dihydrobiopterin into tetrahydrobiopterin.</text>
</comment>
<reference evidence="14" key="1">
    <citation type="submission" date="2021-06" db="EMBL/GenBank/DDBJ databases">
        <authorList>
            <person name="Hodson N. C."/>
            <person name="Mongue J. A."/>
            <person name="Jaron S. K."/>
        </authorList>
    </citation>
    <scope>NUCLEOTIDE SEQUENCE</scope>
</reference>
<proteinExistence type="inferred from homology"/>
<evidence type="ECO:0000256" key="4">
    <source>
        <dbReference type="ARBA" id="ARBA00023002"/>
    </source>
</evidence>
<feature type="chain" id="PRO_5035205596" description="Dihydropteridine reductase" evidence="13">
    <location>
        <begin position="22"/>
        <end position="275"/>
    </location>
</feature>
<keyword evidence="15" id="KW-1185">Reference proteome</keyword>
<evidence type="ECO:0000256" key="5">
    <source>
        <dbReference type="ARBA" id="ARBA00023007"/>
    </source>
</evidence>
<organism evidence="14 15">
    <name type="scientific">Allacma fusca</name>
    <dbReference type="NCBI Taxonomy" id="39272"/>
    <lineage>
        <taxon>Eukaryota</taxon>
        <taxon>Metazoa</taxon>
        <taxon>Ecdysozoa</taxon>
        <taxon>Arthropoda</taxon>
        <taxon>Hexapoda</taxon>
        <taxon>Collembola</taxon>
        <taxon>Symphypleona</taxon>
        <taxon>Sminthuridae</taxon>
        <taxon>Allacma</taxon>
    </lineage>
</organism>
<evidence type="ECO:0000256" key="1">
    <source>
        <dbReference type="ARBA" id="ARBA00006484"/>
    </source>
</evidence>
<dbReference type="Pfam" id="PF13561">
    <property type="entry name" value="adh_short_C2"/>
    <property type="match status" value="1"/>
</dbReference>
<keyword evidence="3" id="KW-0521">NADP</keyword>
<gene>
    <name evidence="14" type="ORF">AFUS01_LOCUS1957</name>
</gene>
<name>A0A8J2JP55_9HEXA</name>
<dbReference type="EMBL" id="CAJVCH010010932">
    <property type="protein sequence ID" value="CAG7668734.1"/>
    <property type="molecule type" value="Genomic_DNA"/>
</dbReference>
<feature type="signal peptide" evidence="13">
    <location>
        <begin position="1"/>
        <end position="21"/>
    </location>
</feature>
<evidence type="ECO:0000313" key="15">
    <source>
        <dbReference type="Proteomes" id="UP000708208"/>
    </source>
</evidence>
<dbReference type="GO" id="GO:0070402">
    <property type="term" value="F:NADPH binding"/>
    <property type="evidence" value="ECO:0007669"/>
    <property type="project" value="TreeGrafter"/>
</dbReference>
<dbReference type="GO" id="GO:0004155">
    <property type="term" value="F:6,7-dihydropteridine reductase activity"/>
    <property type="evidence" value="ECO:0007669"/>
    <property type="project" value="UniProtKB-EC"/>
</dbReference>
<keyword evidence="5" id="KW-0783">Tetrahydrobiopterin biosynthesis</keyword>
<evidence type="ECO:0000256" key="13">
    <source>
        <dbReference type="SAM" id="SignalP"/>
    </source>
</evidence>
<evidence type="ECO:0000256" key="12">
    <source>
        <dbReference type="ARBA" id="ARBA00047536"/>
    </source>
</evidence>
<comment type="subunit">
    <text evidence="2">Homodimer.</text>
</comment>
<dbReference type="GO" id="GO:0006559">
    <property type="term" value="P:L-phenylalanine catabolic process"/>
    <property type="evidence" value="ECO:0007669"/>
    <property type="project" value="TreeGrafter"/>
</dbReference>
<dbReference type="AlphaFoldDB" id="A0A8J2JP55"/>
<dbReference type="GO" id="GO:0070404">
    <property type="term" value="F:NADH binding"/>
    <property type="evidence" value="ECO:0007669"/>
    <property type="project" value="TreeGrafter"/>
</dbReference>
<evidence type="ECO:0000256" key="6">
    <source>
        <dbReference type="ARBA" id="ARBA00037099"/>
    </source>
</evidence>
<keyword evidence="13" id="KW-0732">Signal</keyword>
<evidence type="ECO:0000256" key="3">
    <source>
        <dbReference type="ARBA" id="ARBA00022857"/>
    </source>
</evidence>
<evidence type="ECO:0000256" key="9">
    <source>
        <dbReference type="ARBA" id="ARBA00041348"/>
    </source>
</evidence>
<comment type="caution">
    <text evidence="14">The sequence shown here is derived from an EMBL/GenBank/DDBJ whole genome shotgun (WGS) entry which is preliminary data.</text>
</comment>
<evidence type="ECO:0000256" key="8">
    <source>
        <dbReference type="ARBA" id="ARBA00039520"/>
    </source>
</evidence>
<evidence type="ECO:0000313" key="14">
    <source>
        <dbReference type="EMBL" id="CAG7668734.1"/>
    </source>
</evidence>
<evidence type="ECO:0000256" key="2">
    <source>
        <dbReference type="ARBA" id="ARBA00011738"/>
    </source>
</evidence>
<dbReference type="InterPro" id="IPR002347">
    <property type="entry name" value="SDR_fam"/>
</dbReference>
<evidence type="ECO:0000256" key="11">
    <source>
        <dbReference type="ARBA" id="ARBA00047429"/>
    </source>
</evidence>
<dbReference type="OrthoDB" id="1204at2759"/>
<dbReference type="PANTHER" id="PTHR15104">
    <property type="entry name" value="DIHYDROPTERIDINE REDUCTASE"/>
    <property type="match status" value="1"/>
</dbReference>